<sequence>MQDEAIYRCINTACARGMPRRVNYCPYCGTAQQTGAPPPPDDERVRRDAAVAAAATAGAEAVAGLSGWSDAPDTVQEAAPPPPPPNATPSATAFGRSGRPVEADPVPPPERGRGIPWSPHPTPPPAPKPAGRQPIRLRWWIVALAVLWGVWLWAKPSAKKIDKRIDAAITLAQACQGKQAQDELIALRSSRATPQQLERLQRGLNEASSACTRKRQRASAWADARGPIESALASGSVERARSRLQAFTKRWGEDDNTRALKARIDAARAEHPLAIPPDV</sequence>
<gene>
    <name evidence="3" type="ORF">NX786_15560</name>
</gene>
<keyword evidence="2" id="KW-0812">Transmembrane</keyword>
<feature type="transmembrane region" description="Helical" evidence="2">
    <location>
        <begin position="137"/>
        <end position="154"/>
    </location>
</feature>
<keyword evidence="2" id="KW-1133">Transmembrane helix</keyword>
<feature type="compositionally biased region" description="Low complexity" evidence="1">
    <location>
        <begin position="50"/>
        <end position="64"/>
    </location>
</feature>
<reference evidence="3" key="1">
    <citation type="submission" date="2022-08" db="EMBL/GenBank/DDBJ databases">
        <title>Reclassification of Massilia species as members of the genera Telluria, Duganella, Pseudoduganella, Mokoshia gen. nov. and Zemynaea gen. nov. using orthogonal and non-orthogonal genome-based approaches.</title>
        <authorList>
            <person name="Bowman J.P."/>
        </authorList>
    </citation>
    <scope>NUCLEOTIDE SEQUENCE</scope>
    <source>
        <strain evidence="3">LMG 11547</strain>
    </source>
</reference>
<keyword evidence="2" id="KW-0472">Membrane</keyword>
<accession>A0ABT2C250</accession>
<protein>
    <submittedName>
        <fullName evidence="3">Uncharacterized protein</fullName>
    </submittedName>
</protein>
<proteinExistence type="predicted"/>
<feature type="region of interest" description="Disordered" evidence="1">
    <location>
        <begin position="32"/>
        <end position="132"/>
    </location>
</feature>
<dbReference type="EMBL" id="JANUHC010000005">
    <property type="protein sequence ID" value="MCS0630754.1"/>
    <property type="molecule type" value="Genomic_DNA"/>
</dbReference>
<dbReference type="Proteomes" id="UP001165263">
    <property type="component" value="Unassembled WGS sequence"/>
</dbReference>
<organism evidence="3 4">
    <name type="scientific">Telluria mixta</name>
    <dbReference type="NCBI Taxonomy" id="34071"/>
    <lineage>
        <taxon>Bacteria</taxon>
        <taxon>Pseudomonadati</taxon>
        <taxon>Pseudomonadota</taxon>
        <taxon>Betaproteobacteria</taxon>
        <taxon>Burkholderiales</taxon>
        <taxon>Oxalobacteraceae</taxon>
        <taxon>Telluria group</taxon>
        <taxon>Telluria</taxon>
    </lineage>
</organism>
<evidence type="ECO:0000313" key="3">
    <source>
        <dbReference type="EMBL" id="MCS0630754.1"/>
    </source>
</evidence>
<evidence type="ECO:0000256" key="2">
    <source>
        <dbReference type="SAM" id="Phobius"/>
    </source>
</evidence>
<keyword evidence="4" id="KW-1185">Reference proteome</keyword>
<evidence type="ECO:0000256" key="1">
    <source>
        <dbReference type="SAM" id="MobiDB-lite"/>
    </source>
</evidence>
<feature type="compositionally biased region" description="Pro residues" evidence="1">
    <location>
        <begin position="118"/>
        <end position="128"/>
    </location>
</feature>
<name>A0ABT2C250_9BURK</name>
<dbReference type="RefSeq" id="WP_259449853.1">
    <property type="nucleotide sequence ID" value="NZ_CP119520.1"/>
</dbReference>
<evidence type="ECO:0000313" key="4">
    <source>
        <dbReference type="Proteomes" id="UP001165263"/>
    </source>
</evidence>
<comment type="caution">
    <text evidence="3">The sequence shown here is derived from an EMBL/GenBank/DDBJ whole genome shotgun (WGS) entry which is preliminary data.</text>
</comment>